<accession>M1Z2F1</accession>
<dbReference type="PANTHER" id="PTHR42987:SF6">
    <property type="entry name" value="PROTEINASE IV"/>
    <property type="match status" value="1"/>
</dbReference>
<dbReference type="Pfam" id="PF01343">
    <property type="entry name" value="Peptidase_S49"/>
    <property type="match status" value="1"/>
</dbReference>
<dbReference type="MEROPS" id="S49.A08"/>
<dbReference type="FunCoup" id="M1Z2F1">
    <property type="interactions" value="90"/>
</dbReference>
<dbReference type="OrthoDB" id="9764363at2"/>
<evidence type="ECO:0000256" key="5">
    <source>
        <dbReference type="SAM" id="Phobius"/>
    </source>
</evidence>
<sequence length="330" mass="36890">MPDTGNGHRIRSIFKAGLALILALYLTGCTVFEIHLIPPPSPLKEKVLSGEGRTKVLLVEVSGVISNQRVSSVLSPREEEGMVARIREALDKAEKDNDVRAILLSINSPGGTVTSSDILYHEIKAFKEKNNVKVYAQVMDLAASGGYYVAQAADTIIAHPTSITGSIGVITLKMNLKGLMEKVGVDFEVVKSGDKKDFLSPFRPLTEEERKLFQAAIDDMHDRFVEVITRSRRHLTEAQVRKLADGRVFTARQALDAKLIDHVGYLDDTRKLIQKDLALRDFQLVTYYRAGEYKDNVYSLIKAPSINMVNFDLNFLPKSPEPQFLYLWIP</sequence>
<dbReference type="Gene3D" id="3.90.226.10">
    <property type="entry name" value="2-enoyl-CoA Hydratase, Chain A, domain 1"/>
    <property type="match status" value="2"/>
</dbReference>
<dbReference type="EMBL" id="CAQJ01000083">
    <property type="protein sequence ID" value="CCQ91661.1"/>
    <property type="molecule type" value="Genomic_DNA"/>
</dbReference>
<dbReference type="InParanoid" id="M1Z2F1"/>
<keyword evidence="5" id="KW-0812">Transmembrane</keyword>
<protein>
    <submittedName>
        <fullName evidence="7">Putative Signal peptide peptidase SppA</fullName>
        <ecNumber evidence="7">3.4.21.-</ecNumber>
    </submittedName>
</protein>
<dbReference type="GO" id="GO:0008236">
    <property type="term" value="F:serine-type peptidase activity"/>
    <property type="evidence" value="ECO:0007669"/>
    <property type="project" value="UniProtKB-KW"/>
</dbReference>
<dbReference type="CDD" id="cd07023">
    <property type="entry name" value="S49_Sppa_N_C"/>
    <property type="match status" value="1"/>
</dbReference>
<comment type="caution">
    <text evidence="7">The sequence shown here is derived from an EMBL/GenBank/DDBJ whole genome shotgun (WGS) entry which is preliminary data.</text>
</comment>
<name>M1Z2F1_NITG3</name>
<dbReference type="EC" id="3.4.21.-" evidence="7"/>
<keyword evidence="2" id="KW-0645">Protease</keyword>
<dbReference type="STRING" id="1266370.NITGR_750019"/>
<evidence type="ECO:0000313" key="7">
    <source>
        <dbReference type="EMBL" id="CCQ91661.1"/>
    </source>
</evidence>
<dbReference type="GO" id="GO:0006508">
    <property type="term" value="P:proteolysis"/>
    <property type="evidence" value="ECO:0007669"/>
    <property type="project" value="UniProtKB-KW"/>
</dbReference>
<feature type="domain" description="Peptidase S49" evidence="6">
    <location>
        <begin position="129"/>
        <end position="277"/>
    </location>
</feature>
<proteinExistence type="inferred from homology"/>
<evidence type="ECO:0000313" key="8">
    <source>
        <dbReference type="Proteomes" id="UP000011704"/>
    </source>
</evidence>
<dbReference type="InterPro" id="IPR004635">
    <property type="entry name" value="Pept_S49_SppA"/>
</dbReference>
<evidence type="ECO:0000256" key="4">
    <source>
        <dbReference type="ARBA" id="ARBA00022825"/>
    </source>
</evidence>
<evidence type="ECO:0000256" key="2">
    <source>
        <dbReference type="ARBA" id="ARBA00022670"/>
    </source>
</evidence>
<dbReference type="SUPFAM" id="SSF52096">
    <property type="entry name" value="ClpP/crotonase"/>
    <property type="match status" value="1"/>
</dbReference>
<comment type="similarity">
    <text evidence="1">Belongs to the peptidase S49 family.</text>
</comment>
<evidence type="ECO:0000256" key="3">
    <source>
        <dbReference type="ARBA" id="ARBA00022801"/>
    </source>
</evidence>
<feature type="transmembrane region" description="Helical" evidence="5">
    <location>
        <begin position="12"/>
        <end position="37"/>
    </location>
</feature>
<evidence type="ECO:0000259" key="6">
    <source>
        <dbReference type="Pfam" id="PF01343"/>
    </source>
</evidence>
<keyword evidence="5" id="KW-1133">Transmembrane helix</keyword>
<dbReference type="HOGENOM" id="CLU_046540_0_1_0"/>
<dbReference type="RefSeq" id="WP_005010628.1">
    <property type="nucleotide sequence ID" value="NZ_HG422173.1"/>
</dbReference>
<keyword evidence="4" id="KW-0720">Serine protease</keyword>
<keyword evidence="8" id="KW-1185">Reference proteome</keyword>
<organism evidence="7 8">
    <name type="scientific">Nitrospina gracilis (strain 3/211)</name>
    <dbReference type="NCBI Taxonomy" id="1266370"/>
    <lineage>
        <taxon>Bacteria</taxon>
        <taxon>Pseudomonadati</taxon>
        <taxon>Nitrospinota/Tectimicrobiota group</taxon>
        <taxon>Nitrospinota</taxon>
        <taxon>Nitrospinia</taxon>
        <taxon>Nitrospinales</taxon>
        <taxon>Nitrospinaceae</taxon>
        <taxon>Nitrospina</taxon>
    </lineage>
</organism>
<reference evidence="7 8" key="1">
    <citation type="journal article" date="2013" name="Front. Microbiol.">
        <title>The genome of Nitrospina gracilis illuminates the metabolism and evolution of the major marine nitrite oxidizer.</title>
        <authorList>
            <person name="Luecker S."/>
            <person name="Nowka B."/>
            <person name="Rattei T."/>
            <person name="Spieck E."/>
            <person name="and Daims H."/>
        </authorList>
    </citation>
    <scope>NUCLEOTIDE SEQUENCE [LARGE SCALE GENOMIC DNA]</scope>
    <source>
        <strain evidence="7 8">3/211</strain>
    </source>
</reference>
<dbReference type="NCBIfam" id="TIGR00706">
    <property type="entry name" value="SppA_dom"/>
    <property type="match status" value="1"/>
</dbReference>
<evidence type="ECO:0000256" key="1">
    <source>
        <dbReference type="ARBA" id="ARBA00008683"/>
    </source>
</evidence>
<dbReference type="InterPro" id="IPR002142">
    <property type="entry name" value="Peptidase_S49"/>
</dbReference>
<dbReference type="Proteomes" id="UP000011704">
    <property type="component" value="Unassembled WGS sequence"/>
</dbReference>
<gene>
    <name evidence="7" type="ORF">NITGR_750019</name>
</gene>
<keyword evidence="5" id="KW-0472">Membrane</keyword>
<keyword evidence="3 7" id="KW-0378">Hydrolase</keyword>
<dbReference type="InterPro" id="IPR029045">
    <property type="entry name" value="ClpP/crotonase-like_dom_sf"/>
</dbReference>
<dbReference type="PANTHER" id="PTHR42987">
    <property type="entry name" value="PEPTIDASE S49"/>
    <property type="match status" value="1"/>
</dbReference>
<dbReference type="AlphaFoldDB" id="M1Z2F1"/>
<dbReference type="InterPro" id="IPR047272">
    <property type="entry name" value="S49_SppA_C"/>
</dbReference>